<dbReference type="PANTHER" id="PTHR23517:SF3">
    <property type="entry name" value="INTEGRAL MEMBRANE TRANSPORT PROTEIN"/>
    <property type="match status" value="1"/>
</dbReference>
<feature type="transmembrane region" description="Helical" evidence="7">
    <location>
        <begin position="416"/>
        <end position="436"/>
    </location>
</feature>
<dbReference type="SUPFAM" id="SSF103473">
    <property type="entry name" value="MFS general substrate transporter"/>
    <property type="match status" value="1"/>
</dbReference>
<dbReference type="InterPro" id="IPR020846">
    <property type="entry name" value="MFS_dom"/>
</dbReference>
<feature type="transmembrane region" description="Helical" evidence="7">
    <location>
        <begin position="53"/>
        <end position="72"/>
    </location>
</feature>
<feature type="transmembrane region" description="Helical" evidence="7">
    <location>
        <begin position="108"/>
        <end position="128"/>
    </location>
</feature>
<feature type="transmembrane region" description="Helical" evidence="7">
    <location>
        <begin position="16"/>
        <end position="33"/>
    </location>
</feature>
<evidence type="ECO:0000256" key="4">
    <source>
        <dbReference type="ARBA" id="ARBA00022692"/>
    </source>
</evidence>
<proteinExistence type="predicted"/>
<feature type="transmembrane region" description="Helical" evidence="7">
    <location>
        <begin position="340"/>
        <end position="362"/>
    </location>
</feature>
<keyword evidence="4 7" id="KW-0812">Transmembrane</keyword>
<feature type="transmembrane region" description="Helical" evidence="7">
    <location>
        <begin position="287"/>
        <end position="305"/>
    </location>
</feature>
<evidence type="ECO:0000256" key="5">
    <source>
        <dbReference type="ARBA" id="ARBA00022989"/>
    </source>
</evidence>
<dbReference type="Pfam" id="PF07690">
    <property type="entry name" value="MFS_1"/>
    <property type="match status" value="1"/>
</dbReference>
<name>A0A1Q5PQS6_9ACTO</name>
<evidence type="ECO:0000256" key="1">
    <source>
        <dbReference type="ARBA" id="ARBA00004651"/>
    </source>
</evidence>
<dbReference type="GO" id="GO:0005886">
    <property type="term" value="C:plasma membrane"/>
    <property type="evidence" value="ECO:0007669"/>
    <property type="project" value="UniProtKB-SubCell"/>
</dbReference>
<dbReference type="Proteomes" id="UP000186785">
    <property type="component" value="Unassembled WGS sequence"/>
</dbReference>
<dbReference type="PROSITE" id="PS50850">
    <property type="entry name" value="MFS"/>
    <property type="match status" value="1"/>
</dbReference>
<protein>
    <recommendedName>
        <fullName evidence="8">Major facilitator superfamily (MFS) profile domain-containing protein</fullName>
    </recommendedName>
</protein>
<sequence length="448" mass="48341">MGSIAKRNGFTSKQQISAFLTVVFSGQVIYSAFESLKIPFYERLVTYYGLTDTQFGMLFMMLGVAVFFYIPGGWINNRFNTRTILIWGLIYRLVTALFMILVRPHFYVMMAITFTWGVLDAIYWPAVIKGVALLSGEKNKGFAFGVLTAFRAGGEATLNGILIGVMAIFNGSMLAFQWGMVAYALIVIPMILLIQHYVPTDAEATALVTAASGTNPTNATATISEEAAPASSAEALQGLILTLKHPRIWVAGIAGLCVYWVYTVLVYTTPLFVRVYQMSSETASTYATVNALALGLTGGIVGGLVADHVFKSSTVTLTWTLGFTTILMIIMAYLPKDPGYIWVALVATSVMAFVIMMSKAIQQAPVAELDLPDSIVGSAMSVNSFMAFACILWAMPINGAILDATKADPGLAFKRIFLLMALVAAIGAICSAILQVMNRKANATRVAA</sequence>
<evidence type="ECO:0000256" key="2">
    <source>
        <dbReference type="ARBA" id="ARBA00022448"/>
    </source>
</evidence>
<evidence type="ECO:0000313" key="9">
    <source>
        <dbReference type="EMBL" id="OKL49785.1"/>
    </source>
</evidence>
<keyword evidence="3" id="KW-1003">Cell membrane</keyword>
<evidence type="ECO:0000313" key="10">
    <source>
        <dbReference type="Proteomes" id="UP000186785"/>
    </source>
</evidence>
<dbReference type="STRING" id="1921764.BSR28_00265"/>
<dbReference type="CDD" id="cd06174">
    <property type="entry name" value="MFS"/>
    <property type="match status" value="1"/>
</dbReference>
<feature type="transmembrane region" description="Helical" evidence="7">
    <location>
        <begin position="175"/>
        <end position="194"/>
    </location>
</feature>
<dbReference type="AlphaFoldDB" id="A0A1Q5PQS6"/>
<feature type="transmembrane region" description="Helical" evidence="7">
    <location>
        <begin position="84"/>
        <end position="102"/>
    </location>
</feature>
<evidence type="ECO:0000256" key="3">
    <source>
        <dbReference type="ARBA" id="ARBA00022475"/>
    </source>
</evidence>
<organism evidence="9 10">
    <name type="scientific">Boudabousia liubingyangii</name>
    <dbReference type="NCBI Taxonomy" id="1921764"/>
    <lineage>
        <taxon>Bacteria</taxon>
        <taxon>Bacillati</taxon>
        <taxon>Actinomycetota</taxon>
        <taxon>Actinomycetes</taxon>
        <taxon>Actinomycetales</taxon>
        <taxon>Actinomycetaceae</taxon>
        <taxon>Boudabousia</taxon>
    </lineage>
</organism>
<comment type="subcellular location">
    <subcellularLocation>
        <location evidence="1">Cell membrane</location>
        <topology evidence="1">Multi-pass membrane protein</topology>
    </subcellularLocation>
</comment>
<dbReference type="EMBL" id="MQSV01000001">
    <property type="protein sequence ID" value="OKL49785.1"/>
    <property type="molecule type" value="Genomic_DNA"/>
</dbReference>
<accession>A0A1Q5PQS6</accession>
<feature type="transmembrane region" description="Helical" evidence="7">
    <location>
        <begin position="248"/>
        <end position="267"/>
    </location>
</feature>
<dbReference type="RefSeq" id="WP_073708669.1">
    <property type="nucleotide sequence ID" value="NZ_MQSV01000001.1"/>
</dbReference>
<dbReference type="InterPro" id="IPR036259">
    <property type="entry name" value="MFS_trans_sf"/>
</dbReference>
<reference evidence="9 10" key="1">
    <citation type="submission" date="2016-11" db="EMBL/GenBank/DDBJ databases">
        <title>Actinomyces gypaetusis sp. nov. isolated from the vulture Gypaetus barbatus in Qinghai Tibet Plateau China.</title>
        <authorList>
            <person name="Meng X."/>
        </authorList>
    </citation>
    <scope>NUCLEOTIDE SEQUENCE [LARGE SCALE GENOMIC DNA]</scope>
    <source>
        <strain evidence="9 10">VUL4_2</strain>
    </source>
</reference>
<evidence type="ECO:0000256" key="7">
    <source>
        <dbReference type="SAM" id="Phobius"/>
    </source>
</evidence>
<feature type="transmembrane region" description="Helical" evidence="7">
    <location>
        <begin position="149"/>
        <end position="169"/>
    </location>
</feature>
<keyword evidence="6 7" id="KW-0472">Membrane</keyword>
<dbReference type="InterPro" id="IPR050171">
    <property type="entry name" value="MFS_Transporters"/>
</dbReference>
<feature type="transmembrane region" description="Helical" evidence="7">
    <location>
        <begin position="374"/>
        <end position="396"/>
    </location>
</feature>
<keyword evidence="5 7" id="KW-1133">Transmembrane helix</keyword>
<keyword evidence="10" id="KW-1185">Reference proteome</keyword>
<evidence type="ECO:0000259" key="8">
    <source>
        <dbReference type="PROSITE" id="PS50850"/>
    </source>
</evidence>
<evidence type="ECO:0000256" key="6">
    <source>
        <dbReference type="ARBA" id="ARBA00023136"/>
    </source>
</evidence>
<feature type="domain" description="Major facilitator superfamily (MFS) profile" evidence="8">
    <location>
        <begin position="19"/>
        <end position="439"/>
    </location>
</feature>
<dbReference type="GO" id="GO:0022857">
    <property type="term" value="F:transmembrane transporter activity"/>
    <property type="evidence" value="ECO:0007669"/>
    <property type="project" value="InterPro"/>
</dbReference>
<dbReference type="Gene3D" id="1.20.1250.20">
    <property type="entry name" value="MFS general substrate transporter like domains"/>
    <property type="match status" value="2"/>
</dbReference>
<dbReference type="InterPro" id="IPR011701">
    <property type="entry name" value="MFS"/>
</dbReference>
<feature type="transmembrane region" description="Helical" evidence="7">
    <location>
        <begin position="317"/>
        <end position="334"/>
    </location>
</feature>
<dbReference type="PANTHER" id="PTHR23517">
    <property type="entry name" value="RESISTANCE PROTEIN MDTM, PUTATIVE-RELATED-RELATED"/>
    <property type="match status" value="1"/>
</dbReference>
<keyword evidence="2" id="KW-0813">Transport</keyword>
<gene>
    <name evidence="9" type="ORF">BSR29_02220</name>
</gene>
<comment type="caution">
    <text evidence="9">The sequence shown here is derived from an EMBL/GenBank/DDBJ whole genome shotgun (WGS) entry which is preliminary data.</text>
</comment>